<dbReference type="AlphaFoldDB" id="A0AAC9WHL0"/>
<evidence type="ECO:0000256" key="3">
    <source>
        <dbReference type="ARBA" id="ARBA00022475"/>
    </source>
</evidence>
<evidence type="ECO:0000313" key="13">
    <source>
        <dbReference type="EMBL" id="ARE88889.1"/>
    </source>
</evidence>
<evidence type="ECO:0000256" key="4">
    <source>
        <dbReference type="ARBA" id="ARBA00022692"/>
    </source>
</evidence>
<keyword evidence="6 13" id="KW-0067">ATP-binding</keyword>
<sequence>MIKEKIVQIKGSLVFRLWRYLYQYKWTLFLALFLTITSNLLALVGPMLSGYAINAIELGKGAVVFERVFFFCGLMILFYILSSGFSYFLSILMIDLSQKVTFKMRKDVFEKLADLPVSYFDRHQTGDIISRITYDIDTINASLSNDLVQISTSTITVIGSLLMMILISPAMVLIFGITIPISLCFTKYMANRVRPLFRRRSAKLGELNGFVEEMISGQKTIKAYHREKVMLQRFDEKNQEAVDAYYAAEYYGSMMGPSINFINNLSLSLVSVFGALLYLFGQLTLGSVSSFVLYSRKFSGPINEMANILNELQSASAAAERVFRLMDEAPESNALGETQAFTNLQGDVAIKNVDFGYHEDKIILHHLNLKADKGNLIAIVGPTGAGKTTIINLLMRFYDPHQGSITLDGVDIKKITRKNLRLSYAMVLQDAWLFHGTIYENIAYGKENTSLEEVIVAAKAAKIHSYITQLPKGYDTVLNEEGINISQGQKQLMTIARAMLLDAKMLILDEATSNVDTRTELQIREAMSNLMKEKTCFVIAHRLSTIQNADTILVLRDGNIVEQGDHLSLLKKKGLYADLYYSQFESC</sequence>
<proteinExistence type="predicted"/>
<dbReference type="Pfam" id="PF00664">
    <property type="entry name" value="ABC_membrane"/>
    <property type="match status" value="1"/>
</dbReference>
<dbReference type="EMBL" id="CP017603">
    <property type="protein sequence ID" value="AOY74533.1"/>
    <property type="molecule type" value="Genomic_DNA"/>
</dbReference>
<evidence type="ECO:0000259" key="10">
    <source>
        <dbReference type="PROSITE" id="PS50893"/>
    </source>
</evidence>
<dbReference type="CDD" id="cd03254">
    <property type="entry name" value="ABCC_Glucan_exporter_like"/>
    <property type="match status" value="1"/>
</dbReference>
<dbReference type="InterPro" id="IPR011527">
    <property type="entry name" value="ABC1_TM_dom"/>
</dbReference>
<evidence type="ECO:0000259" key="11">
    <source>
        <dbReference type="PROSITE" id="PS50929"/>
    </source>
</evidence>
<reference evidence="13 15" key="2">
    <citation type="submission" date="2017-03" db="EMBL/GenBank/DDBJ databases">
        <title>Complete sequence of Clostridium formicaceticum DSM 92.</title>
        <authorList>
            <person name="Poehlein A."/>
            <person name="Karl M."/>
            <person name="Bengelsdorf F.R."/>
            <person name="Duerre P."/>
            <person name="Daniel R."/>
        </authorList>
    </citation>
    <scope>NUCLEOTIDE SEQUENCE [LARGE SCALE GENOMIC DNA]</scope>
    <source>
        <strain evidence="13 15">DSM 92</strain>
    </source>
</reference>
<keyword evidence="5" id="KW-0547">Nucleotide-binding</keyword>
<name>A0AAC9WHL0_9CLOT</name>
<dbReference type="GO" id="GO:0005524">
    <property type="term" value="F:ATP binding"/>
    <property type="evidence" value="ECO:0007669"/>
    <property type="project" value="UniProtKB-KW"/>
</dbReference>
<evidence type="ECO:0000256" key="8">
    <source>
        <dbReference type="ARBA" id="ARBA00023136"/>
    </source>
</evidence>
<dbReference type="FunFam" id="1.20.1560.10:FF:000011">
    <property type="entry name" value="Multidrug ABC transporter ATP-binding protein"/>
    <property type="match status" value="1"/>
</dbReference>
<dbReference type="GO" id="GO:0016887">
    <property type="term" value="F:ATP hydrolysis activity"/>
    <property type="evidence" value="ECO:0007669"/>
    <property type="project" value="InterPro"/>
</dbReference>
<feature type="transmembrane region" description="Helical" evidence="9">
    <location>
        <begin position="26"/>
        <end position="48"/>
    </location>
</feature>
<evidence type="ECO:0000256" key="9">
    <source>
        <dbReference type="SAM" id="Phobius"/>
    </source>
</evidence>
<dbReference type="SMART" id="SM00382">
    <property type="entry name" value="AAA"/>
    <property type="match status" value="1"/>
</dbReference>
<dbReference type="Pfam" id="PF00005">
    <property type="entry name" value="ABC_tran"/>
    <property type="match status" value="1"/>
</dbReference>
<dbReference type="SUPFAM" id="SSF90123">
    <property type="entry name" value="ABC transporter transmembrane region"/>
    <property type="match status" value="1"/>
</dbReference>
<feature type="domain" description="ABC transmembrane type-1" evidence="11">
    <location>
        <begin position="29"/>
        <end position="314"/>
    </location>
</feature>
<dbReference type="GO" id="GO:0015421">
    <property type="term" value="F:ABC-type oligopeptide transporter activity"/>
    <property type="evidence" value="ECO:0007669"/>
    <property type="project" value="TreeGrafter"/>
</dbReference>
<evidence type="ECO:0000313" key="14">
    <source>
        <dbReference type="Proteomes" id="UP000177894"/>
    </source>
</evidence>
<dbReference type="PROSITE" id="PS00211">
    <property type="entry name" value="ABC_TRANSPORTER_1"/>
    <property type="match status" value="1"/>
</dbReference>
<dbReference type="FunFam" id="3.40.50.300:FF:000287">
    <property type="entry name" value="Multidrug ABC transporter ATP-binding protein"/>
    <property type="match status" value="1"/>
</dbReference>
<keyword evidence="14" id="KW-1185">Reference proteome</keyword>
<dbReference type="GO" id="GO:0005886">
    <property type="term" value="C:plasma membrane"/>
    <property type="evidence" value="ECO:0007669"/>
    <property type="project" value="UniProtKB-SubCell"/>
</dbReference>
<dbReference type="PROSITE" id="PS50929">
    <property type="entry name" value="ABC_TM1F"/>
    <property type="match status" value="1"/>
</dbReference>
<feature type="transmembrane region" description="Helical" evidence="9">
    <location>
        <begin position="68"/>
        <end position="96"/>
    </location>
</feature>
<keyword evidence="8 9" id="KW-0472">Membrane</keyword>
<organism evidence="13 15">
    <name type="scientific">Clostridium formicaceticum</name>
    <dbReference type="NCBI Taxonomy" id="1497"/>
    <lineage>
        <taxon>Bacteria</taxon>
        <taxon>Bacillati</taxon>
        <taxon>Bacillota</taxon>
        <taxon>Clostridia</taxon>
        <taxon>Eubacteriales</taxon>
        <taxon>Clostridiaceae</taxon>
        <taxon>Clostridium</taxon>
    </lineage>
</organism>
<evidence type="ECO:0000256" key="6">
    <source>
        <dbReference type="ARBA" id="ARBA00022840"/>
    </source>
</evidence>
<dbReference type="InterPro" id="IPR036640">
    <property type="entry name" value="ABC1_TM_sf"/>
</dbReference>
<dbReference type="Gene3D" id="1.20.1560.10">
    <property type="entry name" value="ABC transporter type 1, transmembrane domain"/>
    <property type="match status" value="1"/>
</dbReference>
<feature type="domain" description="ABC transporter" evidence="10">
    <location>
        <begin position="348"/>
        <end position="582"/>
    </location>
</feature>
<accession>A0AAC9WHL0</accession>
<evidence type="ECO:0000256" key="2">
    <source>
        <dbReference type="ARBA" id="ARBA00022448"/>
    </source>
</evidence>
<dbReference type="InterPro" id="IPR003439">
    <property type="entry name" value="ABC_transporter-like_ATP-bd"/>
</dbReference>
<evidence type="ECO:0000256" key="7">
    <source>
        <dbReference type="ARBA" id="ARBA00022989"/>
    </source>
</evidence>
<reference evidence="12 14" key="1">
    <citation type="submission" date="2016-10" db="EMBL/GenBank/DDBJ databases">
        <title>Complete Genome Sequence of Acetogen Clostridium formicoaceticum ATCC 27076.</title>
        <authorList>
            <person name="Bao T."/>
            <person name="Cheng C."/>
            <person name="Zhao J."/>
            <person name="Yang S.-T."/>
            <person name="Wang J."/>
            <person name="Wang M."/>
        </authorList>
    </citation>
    <scope>NUCLEOTIDE SEQUENCE [LARGE SCALE GENOMIC DNA]</scope>
    <source>
        <strain evidence="12 14">ATCC 27076</strain>
    </source>
</reference>
<dbReference type="InterPro" id="IPR017871">
    <property type="entry name" value="ABC_transporter-like_CS"/>
</dbReference>
<keyword evidence="3" id="KW-1003">Cell membrane</keyword>
<gene>
    <name evidence="12" type="ORF">BJL90_00335</name>
    <name evidence="13" type="ORF">CLFO_32950</name>
</gene>
<dbReference type="Proteomes" id="UP000177894">
    <property type="component" value="Chromosome"/>
</dbReference>
<dbReference type="SUPFAM" id="SSF52540">
    <property type="entry name" value="P-loop containing nucleoside triphosphate hydrolases"/>
    <property type="match status" value="1"/>
</dbReference>
<protein>
    <submittedName>
        <fullName evidence="12 13">ABC transporter</fullName>
    </submittedName>
</protein>
<dbReference type="PANTHER" id="PTHR43394:SF1">
    <property type="entry name" value="ATP-BINDING CASSETTE SUB-FAMILY B MEMBER 10, MITOCHONDRIAL"/>
    <property type="match status" value="1"/>
</dbReference>
<dbReference type="Gene3D" id="3.40.50.300">
    <property type="entry name" value="P-loop containing nucleotide triphosphate hydrolases"/>
    <property type="match status" value="1"/>
</dbReference>
<evidence type="ECO:0000313" key="12">
    <source>
        <dbReference type="EMBL" id="AOY74533.1"/>
    </source>
</evidence>
<evidence type="ECO:0000256" key="5">
    <source>
        <dbReference type="ARBA" id="ARBA00022741"/>
    </source>
</evidence>
<keyword evidence="4 9" id="KW-0812">Transmembrane</keyword>
<dbReference type="InterPro" id="IPR003593">
    <property type="entry name" value="AAA+_ATPase"/>
</dbReference>
<evidence type="ECO:0000313" key="15">
    <source>
        <dbReference type="Proteomes" id="UP000192478"/>
    </source>
</evidence>
<dbReference type="CDD" id="cd18547">
    <property type="entry name" value="ABC_6TM_Tm288_like"/>
    <property type="match status" value="1"/>
</dbReference>
<dbReference type="RefSeq" id="WP_070963292.1">
    <property type="nucleotide sequence ID" value="NZ_CP017603.1"/>
</dbReference>
<dbReference type="InterPro" id="IPR039421">
    <property type="entry name" value="Type_1_exporter"/>
</dbReference>
<keyword evidence="2" id="KW-0813">Transport</keyword>
<dbReference type="PANTHER" id="PTHR43394">
    <property type="entry name" value="ATP-DEPENDENT PERMEASE MDL1, MITOCHONDRIAL"/>
    <property type="match status" value="1"/>
</dbReference>
<dbReference type="PROSITE" id="PS50893">
    <property type="entry name" value="ABC_TRANSPORTER_2"/>
    <property type="match status" value="1"/>
</dbReference>
<keyword evidence="7 9" id="KW-1133">Transmembrane helix</keyword>
<evidence type="ECO:0000256" key="1">
    <source>
        <dbReference type="ARBA" id="ARBA00004651"/>
    </source>
</evidence>
<dbReference type="EMBL" id="CP020559">
    <property type="protein sequence ID" value="ARE88889.1"/>
    <property type="molecule type" value="Genomic_DNA"/>
</dbReference>
<comment type="subcellular location">
    <subcellularLocation>
        <location evidence="1">Cell membrane</location>
        <topology evidence="1">Multi-pass membrane protein</topology>
    </subcellularLocation>
</comment>
<dbReference type="InterPro" id="IPR027417">
    <property type="entry name" value="P-loop_NTPase"/>
</dbReference>
<dbReference type="KEGG" id="cfm:BJL90_00335"/>
<dbReference type="Proteomes" id="UP000192478">
    <property type="component" value="Chromosome"/>
</dbReference>